<dbReference type="Pfam" id="PF13460">
    <property type="entry name" value="NAD_binding_10"/>
    <property type="match status" value="1"/>
</dbReference>
<accession>A0A2A2SAU3</accession>
<dbReference type="Gene3D" id="3.40.50.720">
    <property type="entry name" value="NAD(P)-binding Rossmann-like Domain"/>
    <property type="match status" value="1"/>
</dbReference>
<proteinExistence type="predicted"/>
<dbReference type="SUPFAM" id="SSF51735">
    <property type="entry name" value="NAD(P)-binding Rossmann-fold domains"/>
    <property type="match status" value="1"/>
</dbReference>
<organism evidence="2 3">
    <name type="scientific">Sphingomonas lenta</name>
    <dbReference type="NCBI Taxonomy" id="1141887"/>
    <lineage>
        <taxon>Bacteria</taxon>
        <taxon>Pseudomonadati</taxon>
        <taxon>Pseudomonadota</taxon>
        <taxon>Alphaproteobacteria</taxon>
        <taxon>Sphingomonadales</taxon>
        <taxon>Sphingomonadaceae</taxon>
        <taxon>Sphingomonas</taxon>
    </lineage>
</organism>
<dbReference type="AlphaFoldDB" id="A0A2A2SAU3"/>
<comment type="caution">
    <text evidence="2">The sequence shown here is derived from an EMBL/GenBank/DDBJ whole genome shotgun (WGS) entry which is preliminary data.</text>
</comment>
<dbReference type="Proteomes" id="UP000218151">
    <property type="component" value="Unassembled WGS sequence"/>
</dbReference>
<gene>
    <name evidence="2" type="ORF">CKY28_18025</name>
</gene>
<dbReference type="EMBL" id="NSLI01000009">
    <property type="protein sequence ID" value="PAX06302.1"/>
    <property type="molecule type" value="Genomic_DNA"/>
</dbReference>
<sequence>MTVRVLLAGGTGLVGGLLTGRLLARGDVVLTSLVRSPRRAEESAIDFEALAADPVEAFGSEPVDVGVSCLGTTIRAAGSQAAFRRVDRDYVLAVARAARARGARRFVLVTSVGAGARSFYLRVKGEAEVGVRALGFQRVDLVRPGLLLGERAERRPGERLAQRLAPFLDPLLLGRLDRYAALPATTVAAAIERLIGAAAPGIYVHHNRELRALADGRHAG</sequence>
<name>A0A2A2SAU3_9SPHN</name>
<keyword evidence="3" id="KW-1185">Reference proteome</keyword>
<dbReference type="InterPro" id="IPR036291">
    <property type="entry name" value="NAD(P)-bd_dom_sf"/>
</dbReference>
<dbReference type="PANTHER" id="PTHR14097">
    <property type="entry name" value="OXIDOREDUCTASE HTATIP2"/>
    <property type="match status" value="1"/>
</dbReference>
<dbReference type="InterPro" id="IPR016040">
    <property type="entry name" value="NAD(P)-bd_dom"/>
</dbReference>
<evidence type="ECO:0000313" key="3">
    <source>
        <dbReference type="Proteomes" id="UP000218151"/>
    </source>
</evidence>
<feature type="domain" description="NAD(P)-binding" evidence="1">
    <location>
        <begin position="9"/>
        <end position="127"/>
    </location>
</feature>
<dbReference type="RefSeq" id="WP_095999784.1">
    <property type="nucleotide sequence ID" value="NZ_NSLI01000009.1"/>
</dbReference>
<dbReference type="PANTHER" id="PTHR14097:SF7">
    <property type="entry name" value="OXIDOREDUCTASE HTATIP2"/>
    <property type="match status" value="1"/>
</dbReference>
<evidence type="ECO:0000313" key="2">
    <source>
        <dbReference type="EMBL" id="PAX06302.1"/>
    </source>
</evidence>
<protein>
    <recommendedName>
        <fullName evidence="1">NAD(P)-binding domain-containing protein</fullName>
    </recommendedName>
</protein>
<reference evidence="3" key="1">
    <citation type="submission" date="2017-09" db="EMBL/GenBank/DDBJ databases">
        <authorList>
            <person name="Feng G."/>
            <person name="Zhu H."/>
        </authorList>
    </citation>
    <scope>NUCLEOTIDE SEQUENCE [LARGE SCALE GENOMIC DNA]</scope>
    <source>
        <strain evidence="3">1PNM-20</strain>
    </source>
</reference>
<dbReference type="OrthoDB" id="9798632at2"/>
<evidence type="ECO:0000259" key="1">
    <source>
        <dbReference type="Pfam" id="PF13460"/>
    </source>
</evidence>